<feature type="transmembrane region" description="Helical" evidence="1">
    <location>
        <begin position="132"/>
        <end position="154"/>
    </location>
</feature>
<dbReference type="Proteomes" id="UP000050297">
    <property type="component" value="Unassembled WGS sequence"/>
</dbReference>
<proteinExistence type="predicted"/>
<keyword evidence="1" id="KW-0472">Membrane</keyword>
<keyword evidence="1" id="KW-1133">Transmembrane helix</keyword>
<accession>A0A0L8IX75</accession>
<gene>
    <name evidence="2" type="ORF">ALO91_200094</name>
</gene>
<keyword evidence="1" id="KW-0812">Transmembrane</keyword>
<dbReference type="EMBL" id="LJPM01000609">
    <property type="protein sequence ID" value="KPW08414.1"/>
    <property type="molecule type" value="Genomic_DNA"/>
</dbReference>
<dbReference type="RefSeq" id="WP_003407072.1">
    <property type="nucleotide sequence ID" value="NZ_LGAR01000036.1"/>
</dbReference>
<evidence type="ECO:0000256" key="1">
    <source>
        <dbReference type="SAM" id="Phobius"/>
    </source>
</evidence>
<protein>
    <submittedName>
        <fullName evidence="2">Uncharacterized protein</fullName>
    </submittedName>
</protein>
<reference evidence="2 3" key="1">
    <citation type="submission" date="2015-09" db="EMBL/GenBank/DDBJ databases">
        <title>Genome announcement of multiple Pseudomonas syringae strains.</title>
        <authorList>
            <person name="Thakur S."/>
            <person name="Wang P.W."/>
            <person name="Gong Y."/>
            <person name="Weir B.S."/>
            <person name="Guttman D.S."/>
        </authorList>
    </citation>
    <scope>NUCLEOTIDE SEQUENCE [LARGE SCALE GENOMIC DNA]</scope>
    <source>
        <strain evidence="2 3">ICMP2802</strain>
    </source>
</reference>
<name>A0A0L8IX75_PSESX</name>
<evidence type="ECO:0000313" key="3">
    <source>
        <dbReference type="Proteomes" id="UP000050297"/>
    </source>
</evidence>
<comment type="caution">
    <text evidence="2">The sequence shown here is derived from an EMBL/GenBank/DDBJ whole genome shotgun (WGS) entry which is preliminary data.</text>
</comment>
<organism evidence="2 3">
    <name type="scientific">Pseudomonas syringae pv. aceris</name>
    <dbReference type="NCBI Taxonomy" id="199198"/>
    <lineage>
        <taxon>Bacteria</taxon>
        <taxon>Pseudomonadati</taxon>
        <taxon>Pseudomonadota</taxon>
        <taxon>Gammaproteobacteria</taxon>
        <taxon>Pseudomonadales</taxon>
        <taxon>Pseudomonadaceae</taxon>
        <taxon>Pseudomonas</taxon>
        <taxon>Pseudomonas syringae</taxon>
    </lineage>
</organism>
<dbReference type="AlphaFoldDB" id="A0A0L8IX75"/>
<sequence>MSEHETVPTTARDALIIELLSDVGRLHDDVKRIPQLLELSMRDSLDIVADAVEDAEDTALLLQETTKEVIQATAAKAGVDVALEMSTAIHQSLERVFEPALQRAAIKIDDLEKRVSALSGNFRDTQASRFNYIVLAGFVAVSIAVVCAMGWVAIKAQDVNETNRWFYHEYKKQQAVIDTLPSAIKKQFAP</sequence>
<dbReference type="PATRIC" id="fig|199198.4.peg.4689"/>
<evidence type="ECO:0000313" key="2">
    <source>
        <dbReference type="EMBL" id="KPW08414.1"/>
    </source>
</evidence>